<dbReference type="EMBL" id="JACBAE010001353">
    <property type="protein sequence ID" value="KAF7162450.1"/>
    <property type="molecule type" value="Genomic_DNA"/>
</dbReference>
<proteinExistence type="predicted"/>
<evidence type="ECO:0000256" key="1">
    <source>
        <dbReference type="ARBA" id="ARBA00004123"/>
    </source>
</evidence>
<dbReference type="PANTHER" id="PTHR37534">
    <property type="entry name" value="TRANSCRIPTIONAL ACTIVATOR PROTEIN UGA3"/>
    <property type="match status" value="1"/>
</dbReference>
<evidence type="ECO:0000313" key="3">
    <source>
        <dbReference type="EMBL" id="KAF7162450.1"/>
    </source>
</evidence>
<dbReference type="OrthoDB" id="187139at2759"/>
<organism evidence="3 4">
    <name type="scientific">Aspergillus felis</name>
    <dbReference type="NCBI Taxonomy" id="1287682"/>
    <lineage>
        <taxon>Eukaryota</taxon>
        <taxon>Fungi</taxon>
        <taxon>Dikarya</taxon>
        <taxon>Ascomycota</taxon>
        <taxon>Pezizomycotina</taxon>
        <taxon>Eurotiomycetes</taxon>
        <taxon>Eurotiomycetidae</taxon>
        <taxon>Eurotiales</taxon>
        <taxon>Aspergillaceae</taxon>
        <taxon>Aspergillus</taxon>
        <taxon>Aspergillus subgen. Fumigati</taxon>
    </lineage>
</organism>
<comment type="subcellular location">
    <subcellularLocation>
        <location evidence="1">Nucleus</location>
    </subcellularLocation>
</comment>
<dbReference type="InterPro" id="IPR021858">
    <property type="entry name" value="Fun_TF"/>
</dbReference>
<sequence>MLLPVSQILLSYYLESTAPKLAPSPDVPFVSWVMLVAYNDDLLMHSILALGGAHLSYSSQENIEIQQATCRHYSFAVRTLRRISEDETLLGEPLVLLRMILTVIILCHYEVVSGNLDGSPFTHLRASRHLLLELRNKRHQVNTTAELKLYGFVMELYSYVVLCNSITPFGMNCKRTLVHDTFLQSLDNLRDFGAFGRYEIYERFKSRIIDWNPPAMDSPENGSDHDLLSGRKAALEFCRLALMIFLETALSPFSKYDPTRIYQLRPLLDVAMSYLPLVSPTKFSCIVMWPLMIIGSCLVEEDQRRAMKHILIHNQYMMRNTAQASSLLELLWMDPDEYAIGPYGLGMLIENYELDYGVI</sequence>
<dbReference type="GO" id="GO:0005634">
    <property type="term" value="C:nucleus"/>
    <property type="evidence" value="ECO:0007669"/>
    <property type="project" value="UniProtKB-SubCell"/>
</dbReference>
<evidence type="ECO:0000313" key="4">
    <source>
        <dbReference type="Proteomes" id="UP000654922"/>
    </source>
</evidence>
<dbReference type="Proteomes" id="UP000654922">
    <property type="component" value="Unassembled WGS sequence"/>
</dbReference>
<accession>A0A8H6PWH4</accession>
<dbReference type="AlphaFoldDB" id="A0A8H6PWH4"/>
<keyword evidence="2" id="KW-0539">Nucleus</keyword>
<gene>
    <name evidence="3" type="ORF">CNMCM5623_007741</name>
</gene>
<dbReference type="PANTHER" id="PTHR37534:SF46">
    <property type="entry name" value="ZN(II)2CYS6 TRANSCRIPTION FACTOR (EUROFUNG)"/>
    <property type="match status" value="1"/>
</dbReference>
<evidence type="ECO:0000256" key="2">
    <source>
        <dbReference type="ARBA" id="ARBA00023242"/>
    </source>
</evidence>
<protein>
    <recommendedName>
        <fullName evidence="5">C6 transcription factor</fullName>
    </recommendedName>
</protein>
<dbReference type="Pfam" id="PF11951">
    <property type="entry name" value="Fungal_trans_2"/>
    <property type="match status" value="2"/>
</dbReference>
<reference evidence="3" key="1">
    <citation type="submission" date="2020-06" db="EMBL/GenBank/DDBJ databases">
        <title>Draft genome sequences of strains closely related to Aspergillus parafelis and Aspergillus hiratsukae.</title>
        <authorList>
            <person name="Dos Santos R.A.C."/>
            <person name="Rivero-Menendez O."/>
            <person name="Steenwyk J.L."/>
            <person name="Mead M.E."/>
            <person name="Goldman G.H."/>
            <person name="Alastruey-Izquierdo A."/>
            <person name="Rokas A."/>
        </authorList>
    </citation>
    <scope>NUCLEOTIDE SEQUENCE</scope>
    <source>
        <strain evidence="3">CNM-CM5623</strain>
    </source>
</reference>
<evidence type="ECO:0008006" key="5">
    <source>
        <dbReference type="Google" id="ProtNLM"/>
    </source>
</evidence>
<comment type="caution">
    <text evidence="3">The sequence shown here is derived from an EMBL/GenBank/DDBJ whole genome shotgun (WGS) entry which is preliminary data.</text>
</comment>
<name>A0A8H6PWH4_9EURO</name>